<sequence length="105" mass="11674">MTVVNACARCHDFIDFVNWKLSLLRHSLGSPALQNDDSRSREETRRCTGLTSAARMLPAVMLPPTPMPTATVASDQVLFFAHGEFAGSWILEADVIDFTHVEDIR</sequence>
<gene>
    <name evidence="1" type="primary">Acey_s0249.g130</name>
    <name evidence="1" type="ORF">Y032_0249g130</name>
</gene>
<protein>
    <submittedName>
        <fullName evidence="1">Uncharacterized protein</fullName>
    </submittedName>
</protein>
<evidence type="ECO:0000313" key="1">
    <source>
        <dbReference type="EMBL" id="EYB88329.1"/>
    </source>
</evidence>
<name>A0A016SDF6_9BILA</name>
<dbReference type="Proteomes" id="UP000024635">
    <property type="component" value="Unassembled WGS sequence"/>
</dbReference>
<dbReference type="AlphaFoldDB" id="A0A016SDF6"/>
<accession>A0A016SDF6</accession>
<organism evidence="1 2">
    <name type="scientific">Ancylostoma ceylanicum</name>
    <dbReference type="NCBI Taxonomy" id="53326"/>
    <lineage>
        <taxon>Eukaryota</taxon>
        <taxon>Metazoa</taxon>
        <taxon>Ecdysozoa</taxon>
        <taxon>Nematoda</taxon>
        <taxon>Chromadorea</taxon>
        <taxon>Rhabditida</taxon>
        <taxon>Rhabditina</taxon>
        <taxon>Rhabditomorpha</taxon>
        <taxon>Strongyloidea</taxon>
        <taxon>Ancylostomatidae</taxon>
        <taxon>Ancylostomatinae</taxon>
        <taxon>Ancylostoma</taxon>
    </lineage>
</organism>
<comment type="caution">
    <text evidence="1">The sequence shown here is derived from an EMBL/GenBank/DDBJ whole genome shotgun (WGS) entry which is preliminary data.</text>
</comment>
<reference evidence="2" key="1">
    <citation type="journal article" date="2015" name="Nat. Genet.">
        <title>The genome and transcriptome of the zoonotic hookworm Ancylostoma ceylanicum identify infection-specific gene families.</title>
        <authorList>
            <person name="Schwarz E.M."/>
            <person name="Hu Y."/>
            <person name="Antoshechkin I."/>
            <person name="Miller M.M."/>
            <person name="Sternberg P.W."/>
            <person name="Aroian R.V."/>
        </authorList>
    </citation>
    <scope>NUCLEOTIDE SEQUENCE</scope>
    <source>
        <strain evidence="2">HY135</strain>
    </source>
</reference>
<proteinExistence type="predicted"/>
<keyword evidence="2" id="KW-1185">Reference proteome</keyword>
<dbReference type="EMBL" id="JARK01001585">
    <property type="protein sequence ID" value="EYB88329.1"/>
    <property type="molecule type" value="Genomic_DNA"/>
</dbReference>
<evidence type="ECO:0000313" key="2">
    <source>
        <dbReference type="Proteomes" id="UP000024635"/>
    </source>
</evidence>